<dbReference type="PANTHER" id="PTHR33221">
    <property type="entry name" value="WINGED HELIX-TURN-HELIX TRANSCRIPTIONAL REGULATOR, RRF2 FAMILY"/>
    <property type="match status" value="1"/>
</dbReference>
<dbReference type="Pfam" id="PF02082">
    <property type="entry name" value="Rrf2"/>
    <property type="match status" value="1"/>
</dbReference>
<proteinExistence type="predicted"/>
<dbReference type="PROSITE" id="PS51197">
    <property type="entry name" value="HTH_RRF2_2"/>
    <property type="match status" value="1"/>
</dbReference>
<dbReference type="RefSeq" id="WP_136334634.1">
    <property type="nucleotide sequence ID" value="NZ_QXMP01000001.1"/>
</dbReference>
<dbReference type="OrthoDB" id="9808360at2"/>
<dbReference type="GO" id="GO:0005829">
    <property type="term" value="C:cytosol"/>
    <property type="evidence" value="ECO:0007669"/>
    <property type="project" value="TreeGrafter"/>
</dbReference>
<dbReference type="GO" id="GO:0003700">
    <property type="term" value="F:DNA-binding transcription factor activity"/>
    <property type="evidence" value="ECO:0007669"/>
    <property type="project" value="TreeGrafter"/>
</dbReference>
<organism evidence="1 2">
    <name type="scientific">Robertkochia marina</name>
    <dbReference type="NCBI Taxonomy" id="1227945"/>
    <lineage>
        <taxon>Bacteria</taxon>
        <taxon>Pseudomonadati</taxon>
        <taxon>Bacteroidota</taxon>
        <taxon>Flavobacteriia</taxon>
        <taxon>Flavobacteriales</taxon>
        <taxon>Flavobacteriaceae</taxon>
        <taxon>Robertkochia</taxon>
    </lineage>
</organism>
<dbReference type="AlphaFoldDB" id="A0A4S3M204"/>
<sequence>MFSKACEYGIKATIFIVSNSSEGKAVSLKEIADHINSPSAFTSKILQKLVKQKLIKSTRGTNGGFHVPENALKNFTLARIVTAIDGDSIYKGCGLGLEECDESRPCPLHHRFKSVRDNLQHLLETTSLEDLAKDLKKGNVFLKL</sequence>
<dbReference type="InterPro" id="IPR036390">
    <property type="entry name" value="WH_DNA-bd_sf"/>
</dbReference>
<dbReference type="InterPro" id="IPR000944">
    <property type="entry name" value="Tscrpt_reg_Rrf2"/>
</dbReference>
<reference evidence="1 2" key="1">
    <citation type="submission" date="2019-04" db="EMBL/GenBank/DDBJ databases">
        <title>Draft genome sequence of Robertkochia marina CC-AMO-30D.</title>
        <authorList>
            <person name="Hameed A."/>
            <person name="Lin S.-Y."/>
            <person name="Shahina M."/>
            <person name="Lai W.-A."/>
            <person name="Young C.-C."/>
        </authorList>
    </citation>
    <scope>NUCLEOTIDE SEQUENCE [LARGE SCALE GENOMIC DNA]</scope>
    <source>
        <strain evidence="1 2">CC-AMO-30D</strain>
    </source>
</reference>
<name>A0A4S3M204_9FLAO</name>
<evidence type="ECO:0000313" key="1">
    <source>
        <dbReference type="EMBL" id="THD69144.1"/>
    </source>
</evidence>
<dbReference type="Proteomes" id="UP000305939">
    <property type="component" value="Unassembled WGS sequence"/>
</dbReference>
<evidence type="ECO:0000313" key="2">
    <source>
        <dbReference type="Proteomes" id="UP000305939"/>
    </source>
</evidence>
<gene>
    <name evidence="1" type="ORF">E7Z59_02090</name>
</gene>
<dbReference type="PANTHER" id="PTHR33221:SF13">
    <property type="entry name" value="TRANSCRIPTIONAL REGULATOR-RELATED"/>
    <property type="match status" value="1"/>
</dbReference>
<comment type="caution">
    <text evidence="1">The sequence shown here is derived from an EMBL/GenBank/DDBJ whole genome shotgun (WGS) entry which is preliminary data.</text>
</comment>
<accession>A0A4S3M204</accession>
<dbReference type="NCBIfam" id="TIGR00738">
    <property type="entry name" value="rrf2_super"/>
    <property type="match status" value="1"/>
</dbReference>
<dbReference type="InterPro" id="IPR036388">
    <property type="entry name" value="WH-like_DNA-bd_sf"/>
</dbReference>
<keyword evidence="2" id="KW-1185">Reference proteome</keyword>
<dbReference type="SUPFAM" id="SSF46785">
    <property type="entry name" value="Winged helix' DNA-binding domain"/>
    <property type="match status" value="1"/>
</dbReference>
<dbReference type="Gene3D" id="1.10.10.10">
    <property type="entry name" value="Winged helix-like DNA-binding domain superfamily/Winged helix DNA-binding domain"/>
    <property type="match status" value="1"/>
</dbReference>
<protein>
    <submittedName>
        <fullName evidence="1">Rrf2 family transcriptional regulator</fullName>
    </submittedName>
</protein>
<dbReference type="EMBL" id="SSMC01000001">
    <property type="protein sequence ID" value="THD69144.1"/>
    <property type="molecule type" value="Genomic_DNA"/>
</dbReference>